<name>A0A2G8IQ26_BACPU</name>
<keyword evidence="1" id="KW-0812">Transmembrane</keyword>
<feature type="transmembrane region" description="Helical" evidence="1">
    <location>
        <begin position="21"/>
        <end position="38"/>
    </location>
</feature>
<dbReference type="Proteomes" id="UP000230768">
    <property type="component" value="Unassembled WGS sequence"/>
</dbReference>
<sequence>MFFRKMTKREQINAKKAAVPAFIFYILALGGHALYSFIQEDRPPVTFVILMAGLFVYFMADWLFNKIHSYKKEALITRASFLF</sequence>
<comment type="caution">
    <text evidence="2">The sequence shown here is derived from an EMBL/GenBank/DDBJ whole genome shotgun (WGS) entry which is preliminary data.</text>
</comment>
<evidence type="ECO:0000313" key="3">
    <source>
        <dbReference type="Proteomes" id="UP000230768"/>
    </source>
</evidence>
<feature type="transmembrane region" description="Helical" evidence="1">
    <location>
        <begin position="44"/>
        <end position="64"/>
    </location>
</feature>
<protein>
    <submittedName>
        <fullName evidence="2">Uncharacterized protein</fullName>
    </submittedName>
</protein>
<dbReference type="RefSeq" id="WP_099728580.1">
    <property type="nucleotide sequence ID" value="NZ_PEKP01000031.1"/>
</dbReference>
<evidence type="ECO:0000256" key="1">
    <source>
        <dbReference type="SAM" id="Phobius"/>
    </source>
</evidence>
<organism evidence="2 3">
    <name type="scientific">Bacillus pumilus</name>
    <name type="common">Bacillus mesentericus</name>
    <dbReference type="NCBI Taxonomy" id="1408"/>
    <lineage>
        <taxon>Bacteria</taxon>
        <taxon>Bacillati</taxon>
        <taxon>Bacillota</taxon>
        <taxon>Bacilli</taxon>
        <taxon>Bacillales</taxon>
        <taxon>Bacillaceae</taxon>
        <taxon>Bacillus</taxon>
    </lineage>
</organism>
<proteinExistence type="predicted"/>
<evidence type="ECO:0000313" key="2">
    <source>
        <dbReference type="EMBL" id="PIK25597.1"/>
    </source>
</evidence>
<dbReference type="AlphaFoldDB" id="A0A2G8IQ26"/>
<gene>
    <name evidence="2" type="ORF">CTV99_17095</name>
</gene>
<keyword evidence="1" id="KW-1133">Transmembrane helix</keyword>
<reference evidence="2 3" key="1">
    <citation type="submission" date="2017-11" db="EMBL/GenBank/DDBJ databases">
        <title>Draft genome sequence of Bacillus pumilus 51_5il from lake Gorkoye (Russia: Novosibirsk region).</title>
        <authorList>
            <person name="Shipova A.A."/>
            <person name="Rozanov A.S."/>
            <person name="Bryanskaya A.V."/>
            <person name="Peltek S.E."/>
        </authorList>
    </citation>
    <scope>NUCLEOTIDE SEQUENCE [LARGE SCALE GENOMIC DNA]</scope>
    <source>
        <strain evidence="2 3">51_5il</strain>
    </source>
</reference>
<keyword evidence="1" id="KW-0472">Membrane</keyword>
<accession>A0A2G8IQ26</accession>
<dbReference type="EMBL" id="PEKP01000031">
    <property type="protein sequence ID" value="PIK25597.1"/>
    <property type="molecule type" value="Genomic_DNA"/>
</dbReference>